<accession>A0ABY9WGB9</accession>
<dbReference type="Gene3D" id="3.20.20.70">
    <property type="entry name" value="Aldolase class I"/>
    <property type="match status" value="1"/>
</dbReference>
<reference evidence="2 3" key="1">
    <citation type="submission" date="2019-08" db="EMBL/GenBank/DDBJ databases">
        <title>Archangium and Cystobacter genomes.</title>
        <authorList>
            <person name="Chen I.-C.K."/>
            <person name="Wielgoss S."/>
        </authorList>
    </citation>
    <scope>NUCLEOTIDE SEQUENCE [LARGE SCALE GENOMIC DNA]</scope>
    <source>
        <strain evidence="2 3">Cbm 6</strain>
    </source>
</reference>
<dbReference type="InterPro" id="IPR013785">
    <property type="entry name" value="Aldolase_TIM"/>
</dbReference>
<dbReference type="Pfam" id="PF03537">
    <property type="entry name" value="Glyco_hydro_114"/>
    <property type="match status" value="1"/>
</dbReference>
<dbReference type="EMBL" id="CP043494">
    <property type="protein sequence ID" value="WNG42835.1"/>
    <property type="molecule type" value="Genomic_DNA"/>
</dbReference>
<organism evidence="2 3">
    <name type="scientific">Archangium minus</name>
    <dbReference type="NCBI Taxonomy" id="83450"/>
    <lineage>
        <taxon>Bacteria</taxon>
        <taxon>Pseudomonadati</taxon>
        <taxon>Myxococcota</taxon>
        <taxon>Myxococcia</taxon>
        <taxon>Myxococcales</taxon>
        <taxon>Cystobacterineae</taxon>
        <taxon>Archangiaceae</taxon>
        <taxon>Archangium</taxon>
    </lineage>
</organism>
<dbReference type="Proteomes" id="UP001611383">
    <property type="component" value="Chromosome"/>
</dbReference>
<dbReference type="RefSeq" id="WP_395812958.1">
    <property type="nucleotide sequence ID" value="NZ_CP043494.1"/>
</dbReference>
<dbReference type="InterPro" id="IPR017853">
    <property type="entry name" value="GH"/>
</dbReference>
<evidence type="ECO:0000313" key="2">
    <source>
        <dbReference type="EMBL" id="WNG42835.1"/>
    </source>
</evidence>
<keyword evidence="3" id="KW-1185">Reference proteome</keyword>
<gene>
    <name evidence="2" type="ORF">F0U60_01035</name>
</gene>
<dbReference type="PROSITE" id="PS51257">
    <property type="entry name" value="PROKAR_LIPOPROTEIN"/>
    <property type="match status" value="1"/>
</dbReference>
<protein>
    <submittedName>
        <fullName evidence="2">Endo alpha-1,4 polygalactosaminidase</fullName>
    </submittedName>
</protein>
<name>A0ABY9WGB9_9BACT</name>
<dbReference type="PANTHER" id="PTHR35273:SF2">
    <property type="entry name" value="ALPHA-GALACTOSIDASE"/>
    <property type="match status" value="1"/>
</dbReference>
<sequence>MLKRLTQLLSCSALLMSGCMPMEGEDSLDERVLPRVEGAACTIPSFPKGTTWIWDLENSSIPTTLNAQVYVVDLFGTTSAKIQEYKNAGKKVVCYFSAGSFENWREDADDFPSDTYCSPGEDCNESIHIMGDWCESGGGCEWWLDHRKPAVRTVMEARLQLARDKGCDAVEPDNIDGYAYNDEISCTDQACWGLTAADQLAYNRWLADTAHAKCLGIALKNDVEQVPQLASSFDFAINEECQRYKECGVYKTWFANQNKAVFNAEYRVDAGGDTMSWTSCTGTQSTCACGERDFAQGDMRTLVFKTSNVRYNNVAITCG</sequence>
<dbReference type="SUPFAM" id="SSF51445">
    <property type="entry name" value="(Trans)glycosidases"/>
    <property type="match status" value="1"/>
</dbReference>
<dbReference type="PANTHER" id="PTHR35273">
    <property type="entry name" value="ALPHA-1,4 POLYGALACTOSAMINIDASE, PUTATIVE (AFU_ORTHOLOGUE AFUA_3G07890)-RELATED"/>
    <property type="match status" value="1"/>
</dbReference>
<evidence type="ECO:0000259" key="1">
    <source>
        <dbReference type="Pfam" id="PF03537"/>
    </source>
</evidence>
<dbReference type="InterPro" id="IPR004352">
    <property type="entry name" value="GH114_TIM-barrel"/>
</dbReference>
<proteinExistence type="predicted"/>
<feature type="domain" description="Glycoside-hydrolase family GH114 TIM-barrel" evidence="1">
    <location>
        <begin position="51"/>
        <end position="288"/>
    </location>
</feature>
<evidence type="ECO:0000313" key="3">
    <source>
        <dbReference type="Proteomes" id="UP001611383"/>
    </source>
</evidence>